<reference evidence="2 3" key="1">
    <citation type="journal article" date="2015" name="Nature">
        <title>rRNA introns, odd ribosomes, and small enigmatic genomes across a large radiation of phyla.</title>
        <authorList>
            <person name="Brown C.T."/>
            <person name="Hug L.A."/>
            <person name="Thomas B.C."/>
            <person name="Sharon I."/>
            <person name="Castelle C.J."/>
            <person name="Singh A."/>
            <person name="Wilkins M.J."/>
            <person name="Williams K.H."/>
            <person name="Banfield J.F."/>
        </authorList>
    </citation>
    <scope>NUCLEOTIDE SEQUENCE [LARGE SCALE GENOMIC DNA]</scope>
</reference>
<proteinExistence type="predicted"/>
<dbReference type="Proteomes" id="UP000034135">
    <property type="component" value="Unassembled WGS sequence"/>
</dbReference>
<dbReference type="Pfam" id="PF13730">
    <property type="entry name" value="HTH_36"/>
    <property type="match status" value="1"/>
</dbReference>
<evidence type="ECO:0000256" key="1">
    <source>
        <dbReference type="SAM" id="MobiDB-lite"/>
    </source>
</evidence>
<dbReference type="InterPro" id="IPR036388">
    <property type="entry name" value="WH-like_DNA-bd_sf"/>
</dbReference>
<accession>A0A0G1CZD4</accession>
<dbReference type="EMBL" id="LCEB01000042">
    <property type="protein sequence ID" value="KKS63956.1"/>
    <property type="molecule type" value="Genomic_DNA"/>
</dbReference>
<evidence type="ECO:0008006" key="4">
    <source>
        <dbReference type="Google" id="ProtNLM"/>
    </source>
</evidence>
<dbReference type="InterPro" id="IPR036390">
    <property type="entry name" value="WH_DNA-bd_sf"/>
</dbReference>
<protein>
    <recommendedName>
        <fullName evidence="4">Helix-turn-helix domain-containing protein</fullName>
    </recommendedName>
</protein>
<dbReference type="SUPFAM" id="SSF46785">
    <property type="entry name" value="Winged helix' DNA-binding domain"/>
    <property type="match status" value="1"/>
</dbReference>
<feature type="compositionally biased region" description="Basic and acidic residues" evidence="1">
    <location>
        <begin position="136"/>
        <end position="155"/>
    </location>
</feature>
<gene>
    <name evidence="2" type="ORF">UV33_C0042G0006</name>
</gene>
<dbReference type="AlphaFoldDB" id="A0A0G1CZD4"/>
<feature type="region of interest" description="Disordered" evidence="1">
    <location>
        <begin position="135"/>
        <end position="155"/>
    </location>
</feature>
<dbReference type="Gene3D" id="1.10.10.10">
    <property type="entry name" value="Winged helix-like DNA-binding domain superfamily/Winged helix DNA-binding domain"/>
    <property type="match status" value="1"/>
</dbReference>
<evidence type="ECO:0000313" key="2">
    <source>
        <dbReference type="EMBL" id="KKS63956.1"/>
    </source>
</evidence>
<evidence type="ECO:0000313" key="3">
    <source>
        <dbReference type="Proteomes" id="UP000034135"/>
    </source>
</evidence>
<sequence>MNKSNQAKRREFNIRDESQDRRYFAIIPNFIVNHSTLAERGFYLTLKRIAGEDGDVCYSATKLGEMCGISKRTVYRLIGSLVKRNWIRKSGVIETGYKPRTTYSIVDLWRLNIDFYEAKKRDRVISGTNKSADLTRSIRQENTNKEDQGKEEPERELTAFKEKYSSLESVGEPEFEEIAQIYGVTTPFVRSKFDDLVNYCESKGKHYKNYFAALRNFVKNGALQIRKEASEHVSKRGIDARNIK</sequence>
<name>A0A0G1CZD4_9BACT</name>
<organism evidence="2 3">
    <name type="scientific">Candidatus Daviesbacteria bacterium GW2011_GWA1_42_6</name>
    <dbReference type="NCBI Taxonomy" id="1618420"/>
    <lineage>
        <taxon>Bacteria</taxon>
        <taxon>Candidatus Daviesiibacteriota</taxon>
    </lineage>
</organism>
<comment type="caution">
    <text evidence="2">The sequence shown here is derived from an EMBL/GenBank/DDBJ whole genome shotgun (WGS) entry which is preliminary data.</text>
</comment>